<evidence type="ECO:0000313" key="3">
    <source>
        <dbReference type="Proteomes" id="UP000265520"/>
    </source>
</evidence>
<evidence type="ECO:0000256" key="1">
    <source>
        <dbReference type="SAM" id="Phobius"/>
    </source>
</evidence>
<organism evidence="2 3">
    <name type="scientific">Trifolium medium</name>
    <dbReference type="NCBI Taxonomy" id="97028"/>
    <lineage>
        <taxon>Eukaryota</taxon>
        <taxon>Viridiplantae</taxon>
        <taxon>Streptophyta</taxon>
        <taxon>Embryophyta</taxon>
        <taxon>Tracheophyta</taxon>
        <taxon>Spermatophyta</taxon>
        <taxon>Magnoliopsida</taxon>
        <taxon>eudicotyledons</taxon>
        <taxon>Gunneridae</taxon>
        <taxon>Pentapetalae</taxon>
        <taxon>rosids</taxon>
        <taxon>fabids</taxon>
        <taxon>Fabales</taxon>
        <taxon>Fabaceae</taxon>
        <taxon>Papilionoideae</taxon>
        <taxon>50 kb inversion clade</taxon>
        <taxon>NPAAA clade</taxon>
        <taxon>Hologalegina</taxon>
        <taxon>IRL clade</taxon>
        <taxon>Trifolieae</taxon>
        <taxon>Trifolium</taxon>
    </lineage>
</organism>
<dbReference type="Proteomes" id="UP000265520">
    <property type="component" value="Unassembled WGS sequence"/>
</dbReference>
<dbReference type="AlphaFoldDB" id="A0A392V0D9"/>
<feature type="non-terminal residue" evidence="2">
    <location>
        <position position="1"/>
    </location>
</feature>
<reference evidence="2 3" key="1">
    <citation type="journal article" date="2018" name="Front. Plant Sci.">
        <title>Red Clover (Trifolium pratense) and Zigzag Clover (T. medium) - A Picture of Genomic Similarities and Differences.</title>
        <authorList>
            <person name="Dluhosova J."/>
            <person name="Istvanek J."/>
            <person name="Nedelnik J."/>
            <person name="Repkova J."/>
        </authorList>
    </citation>
    <scope>NUCLEOTIDE SEQUENCE [LARGE SCALE GENOMIC DNA]</scope>
    <source>
        <strain evidence="3">cv. 10/8</strain>
        <tissue evidence="2">Leaf</tissue>
    </source>
</reference>
<dbReference type="EMBL" id="LXQA011026147">
    <property type="protein sequence ID" value="MCI81726.1"/>
    <property type="molecule type" value="Genomic_DNA"/>
</dbReference>
<sequence>IAALKAEEEADQTRVEQDGPERKRLVALRVILRRWWRTLMKILLSDVFLFSDVFLVFFCSFVWAWPWIF</sequence>
<keyword evidence="3" id="KW-1185">Reference proteome</keyword>
<evidence type="ECO:0000313" key="2">
    <source>
        <dbReference type="EMBL" id="MCI81726.1"/>
    </source>
</evidence>
<feature type="transmembrane region" description="Helical" evidence="1">
    <location>
        <begin position="42"/>
        <end position="65"/>
    </location>
</feature>
<comment type="caution">
    <text evidence="2">The sequence shown here is derived from an EMBL/GenBank/DDBJ whole genome shotgun (WGS) entry which is preliminary data.</text>
</comment>
<keyword evidence="1" id="KW-0812">Transmembrane</keyword>
<proteinExistence type="predicted"/>
<protein>
    <submittedName>
        <fullName evidence="2">Uncharacterized protein</fullName>
    </submittedName>
</protein>
<keyword evidence="1" id="KW-1133">Transmembrane helix</keyword>
<name>A0A392V0D9_9FABA</name>
<keyword evidence="1" id="KW-0472">Membrane</keyword>
<accession>A0A392V0D9</accession>